<accession>K1T7W3</accession>
<evidence type="ECO:0000313" key="2">
    <source>
        <dbReference type="EMBL" id="EKC65683.1"/>
    </source>
</evidence>
<dbReference type="GO" id="GO:0019698">
    <property type="term" value="P:D-galacturonate catabolic process"/>
    <property type="evidence" value="ECO:0007669"/>
    <property type="project" value="TreeGrafter"/>
</dbReference>
<dbReference type="PANTHER" id="PTHR30524:SF0">
    <property type="entry name" value="ALTRONATE OXIDOREDUCTASE-RELATED"/>
    <property type="match status" value="1"/>
</dbReference>
<dbReference type="EMBL" id="AJWY01006856">
    <property type="protein sequence ID" value="EKC65683.1"/>
    <property type="molecule type" value="Genomic_DNA"/>
</dbReference>
<dbReference type="SUPFAM" id="SSF48179">
    <property type="entry name" value="6-phosphogluconate dehydrogenase C-terminal domain-like"/>
    <property type="match status" value="1"/>
</dbReference>
<evidence type="ECO:0000259" key="1">
    <source>
        <dbReference type="Pfam" id="PF08125"/>
    </source>
</evidence>
<dbReference type="InterPro" id="IPR008927">
    <property type="entry name" value="6-PGluconate_DH-like_C_sf"/>
</dbReference>
<dbReference type="Gene3D" id="1.10.1040.10">
    <property type="entry name" value="N-(1-d-carboxylethyl)-l-norvaline Dehydrogenase, domain 2"/>
    <property type="match status" value="1"/>
</dbReference>
<dbReference type="InterPro" id="IPR013118">
    <property type="entry name" value="Mannitol_DH_C"/>
</dbReference>
<comment type="caution">
    <text evidence="2">The sequence shown here is derived from an EMBL/GenBank/DDBJ whole genome shotgun (WGS) entry which is preliminary data.</text>
</comment>
<proteinExistence type="predicted"/>
<dbReference type="GO" id="GO:0008926">
    <property type="term" value="F:mannitol-1-phosphate 5-dehydrogenase activity"/>
    <property type="evidence" value="ECO:0007669"/>
    <property type="project" value="TreeGrafter"/>
</dbReference>
<dbReference type="GO" id="GO:0009026">
    <property type="term" value="F:tagaturonate reductase activity"/>
    <property type="evidence" value="ECO:0007669"/>
    <property type="project" value="TreeGrafter"/>
</dbReference>
<gene>
    <name evidence="2" type="ORF">LEA_10194</name>
</gene>
<dbReference type="GO" id="GO:0005829">
    <property type="term" value="C:cytosol"/>
    <property type="evidence" value="ECO:0007669"/>
    <property type="project" value="TreeGrafter"/>
</dbReference>
<dbReference type="Pfam" id="PF08125">
    <property type="entry name" value="Mannitol_dh_C"/>
    <property type="match status" value="1"/>
</dbReference>
<organism evidence="2">
    <name type="scientific">human gut metagenome</name>
    <dbReference type="NCBI Taxonomy" id="408170"/>
    <lineage>
        <taxon>unclassified sequences</taxon>
        <taxon>metagenomes</taxon>
        <taxon>organismal metagenomes</taxon>
    </lineage>
</organism>
<reference evidence="2" key="1">
    <citation type="journal article" date="2013" name="Environ. Microbiol.">
        <title>Microbiota from the distal guts of lean and obese adolescents exhibit partial functional redundancy besides clear differences in community structure.</title>
        <authorList>
            <person name="Ferrer M."/>
            <person name="Ruiz A."/>
            <person name="Lanza F."/>
            <person name="Haange S.B."/>
            <person name="Oberbach A."/>
            <person name="Till H."/>
            <person name="Bargiela R."/>
            <person name="Campoy C."/>
            <person name="Segura M.T."/>
            <person name="Richter M."/>
            <person name="von Bergen M."/>
            <person name="Seifert J."/>
            <person name="Suarez A."/>
        </authorList>
    </citation>
    <scope>NUCLEOTIDE SEQUENCE</scope>
</reference>
<dbReference type="PANTHER" id="PTHR30524">
    <property type="entry name" value="MANNITOL-1-PHOSPHATE 5-DEHYDROGENASE"/>
    <property type="match status" value="1"/>
</dbReference>
<sequence>RKYMEETLYNEVIPTLSLSKEDCEEFAKAVIDRFLNPFVDHRLLSISLNSVSKWEARCLPSFLGYVNKFNKLPKYLTFSIAALMSFYTSQTEAEFNGGIVLKGNRNGEEYNITDDKAVLDFFRDNSGKSAKEFTHAYLSNTKFFGGEDLSKVLNLEEVITEYITDIRERGMRAVVNDLAD</sequence>
<dbReference type="InterPro" id="IPR013328">
    <property type="entry name" value="6PGD_dom2"/>
</dbReference>
<dbReference type="GO" id="GO:0019592">
    <property type="term" value="P:mannitol catabolic process"/>
    <property type="evidence" value="ECO:0007669"/>
    <property type="project" value="TreeGrafter"/>
</dbReference>
<name>K1T7W3_9ZZZZ</name>
<feature type="domain" description="Mannitol dehydrogenase C-terminal" evidence="1">
    <location>
        <begin position="1"/>
        <end position="161"/>
    </location>
</feature>
<dbReference type="AlphaFoldDB" id="K1T7W3"/>
<feature type="non-terminal residue" evidence="2">
    <location>
        <position position="1"/>
    </location>
</feature>
<protein>
    <submittedName>
        <fullName evidence="2">Tagaturonate reductase</fullName>
    </submittedName>
</protein>